<accession>A0A2N3I801</accession>
<comment type="caution">
    <text evidence="1">The sequence shown here is derived from an EMBL/GenBank/DDBJ whole genome shotgun (WGS) entry which is preliminary data.</text>
</comment>
<protein>
    <submittedName>
        <fullName evidence="1">Uncharacterized protein</fullName>
    </submittedName>
</protein>
<dbReference type="AlphaFoldDB" id="A0A2N3I801"/>
<proteinExistence type="predicted"/>
<gene>
    <name evidence="1" type="ORF">Rain11_2377</name>
</gene>
<evidence type="ECO:0000313" key="2">
    <source>
        <dbReference type="Proteomes" id="UP000233387"/>
    </source>
</evidence>
<dbReference type="RefSeq" id="WP_101359639.1">
    <property type="nucleotide sequence ID" value="NZ_NKXO01000048.1"/>
</dbReference>
<organism evidence="1 2">
    <name type="scientific">Raineya orbicola</name>
    <dbReference type="NCBI Taxonomy" id="2016530"/>
    <lineage>
        <taxon>Bacteria</taxon>
        <taxon>Pseudomonadati</taxon>
        <taxon>Bacteroidota</taxon>
        <taxon>Cytophagia</taxon>
        <taxon>Cytophagales</taxon>
        <taxon>Raineyaceae</taxon>
        <taxon>Raineya</taxon>
    </lineage>
</organism>
<evidence type="ECO:0000313" key="1">
    <source>
        <dbReference type="EMBL" id="PKQ66426.1"/>
    </source>
</evidence>
<dbReference type="Proteomes" id="UP000233387">
    <property type="component" value="Unassembled WGS sequence"/>
</dbReference>
<keyword evidence="2" id="KW-1185">Reference proteome</keyword>
<name>A0A2N3I801_9BACT</name>
<sequence>MGYINKGGSGGGGILPDYSLSPIVYPRKWVNGNFVYEISVQEVLSSWGFNWYFLLSKTIVDTTAIIEHSFAYTDDGINWYKFDNFNVSSGSFIAFLQIYNPTPNQILVTGVIKYTLVEMPVLSS</sequence>
<dbReference type="EMBL" id="NKXO01000048">
    <property type="protein sequence ID" value="PKQ66426.1"/>
    <property type="molecule type" value="Genomic_DNA"/>
</dbReference>
<reference evidence="1 2" key="1">
    <citation type="submission" date="2017-06" db="EMBL/GenBank/DDBJ databases">
        <title>Raineya orbicola gen. nov., sp. nov. a slightly thermophilic bacterium of the phylum Bacteroidetes and the description of Raineyaceae fam. nov.</title>
        <authorList>
            <person name="Albuquerque L."/>
            <person name="Polonia A.R.M."/>
            <person name="Barroso C."/>
            <person name="Froufe H.J.C."/>
            <person name="Lage O."/>
            <person name="Lobo-Da-Cunha A."/>
            <person name="Egas C."/>
            <person name="Da Costa M.S."/>
        </authorList>
    </citation>
    <scope>NUCLEOTIDE SEQUENCE [LARGE SCALE GENOMIC DNA]</scope>
    <source>
        <strain evidence="1 2">SPSPC-11</strain>
    </source>
</reference>